<evidence type="ECO:0000256" key="18">
    <source>
        <dbReference type="ARBA" id="ARBA00049504"/>
    </source>
</evidence>
<dbReference type="RefSeq" id="WP_213890001.1">
    <property type="nucleotide sequence ID" value="NZ_JAGFNU010000008.1"/>
</dbReference>
<keyword evidence="12 19" id="KW-1133">Transmembrane helix</keyword>
<evidence type="ECO:0000256" key="11">
    <source>
        <dbReference type="ARBA" id="ARBA00022842"/>
    </source>
</evidence>
<evidence type="ECO:0000256" key="7">
    <source>
        <dbReference type="ARBA" id="ARBA00022475"/>
    </source>
</evidence>
<evidence type="ECO:0000313" key="21">
    <source>
        <dbReference type="Proteomes" id="UP001589683"/>
    </source>
</evidence>
<sequence>MAEADTKLIAAGDFLNSLGLLSRLPIPVDTNAATLRGAAAAWAYPLVGAVLGAIAMIVGWVALWLGLSAPLVAAFTLCTQIMITGAMHEDGLADTADGLWGGWDRAKRLEIMKDSHIGTYGVVALVLSLLARWAAISALIAGGSGLMFLVATAALSRAPMVAVMSWLPNARQGGFSATVGKPQTRTVWIATGLAAVLGLLILGGTAVWAVLWICVAAFSVALLARAKIGGQTGDILGATQQICEITVLAVLCSQITL</sequence>
<comment type="similarity">
    <text evidence="4 19">Belongs to the CobS family.</text>
</comment>
<comment type="cofactor">
    <cofactor evidence="1 19">
        <name>Mg(2+)</name>
        <dbReference type="ChEBI" id="CHEBI:18420"/>
    </cofactor>
</comment>
<evidence type="ECO:0000256" key="1">
    <source>
        <dbReference type="ARBA" id="ARBA00001946"/>
    </source>
</evidence>
<accession>A0ABV5JF68</accession>
<dbReference type="PANTHER" id="PTHR34148:SF1">
    <property type="entry name" value="ADENOSYLCOBINAMIDE-GDP RIBAZOLETRANSFERASE"/>
    <property type="match status" value="1"/>
</dbReference>
<dbReference type="EC" id="2.7.8.26" evidence="5 19"/>
<feature type="transmembrane region" description="Helical" evidence="19">
    <location>
        <begin position="146"/>
        <end position="167"/>
    </location>
</feature>
<comment type="pathway">
    <text evidence="3 19">Cofactor biosynthesis; adenosylcobalamin biosynthesis; adenosylcobalamin from cob(II)yrinate a,c-diamide: step 7/7.</text>
</comment>
<name>A0ABV5JF68_9RHOB</name>
<evidence type="ECO:0000256" key="4">
    <source>
        <dbReference type="ARBA" id="ARBA00010561"/>
    </source>
</evidence>
<dbReference type="EMBL" id="JBHMEA010000038">
    <property type="protein sequence ID" value="MFB9232101.1"/>
    <property type="molecule type" value="Genomic_DNA"/>
</dbReference>
<keyword evidence="11 19" id="KW-0460">Magnesium</keyword>
<keyword evidence="21" id="KW-1185">Reference proteome</keyword>
<evidence type="ECO:0000256" key="6">
    <source>
        <dbReference type="ARBA" id="ARBA00015850"/>
    </source>
</evidence>
<comment type="caution">
    <text evidence="20">The sequence shown here is derived from an EMBL/GenBank/DDBJ whole genome shotgun (WGS) entry which is preliminary data.</text>
</comment>
<dbReference type="GO" id="GO:0051073">
    <property type="term" value="F:adenosylcobinamide-GDP ribazoletransferase activity"/>
    <property type="evidence" value="ECO:0007669"/>
    <property type="project" value="UniProtKB-EC"/>
</dbReference>
<evidence type="ECO:0000256" key="15">
    <source>
        <dbReference type="ARBA" id="ARBA00032605"/>
    </source>
</evidence>
<evidence type="ECO:0000256" key="3">
    <source>
        <dbReference type="ARBA" id="ARBA00004663"/>
    </source>
</evidence>
<keyword evidence="9 19" id="KW-0808">Transferase</keyword>
<dbReference type="Proteomes" id="UP001589683">
    <property type="component" value="Unassembled WGS sequence"/>
</dbReference>
<comment type="catalytic activity">
    <reaction evidence="18 19">
        <text>alpha-ribazole 5'-phosphate + adenosylcob(III)inamide-GDP = adenosylcob(III)alamin 5'-phosphate + GMP + H(+)</text>
        <dbReference type="Rhea" id="RHEA:23560"/>
        <dbReference type="ChEBI" id="CHEBI:15378"/>
        <dbReference type="ChEBI" id="CHEBI:57918"/>
        <dbReference type="ChEBI" id="CHEBI:58115"/>
        <dbReference type="ChEBI" id="CHEBI:60487"/>
        <dbReference type="ChEBI" id="CHEBI:60493"/>
        <dbReference type="EC" id="2.7.8.26"/>
    </reaction>
</comment>
<dbReference type="NCBIfam" id="TIGR00317">
    <property type="entry name" value="cobS"/>
    <property type="match status" value="1"/>
</dbReference>
<dbReference type="PANTHER" id="PTHR34148">
    <property type="entry name" value="ADENOSYLCOBINAMIDE-GDP RIBAZOLETRANSFERASE"/>
    <property type="match status" value="1"/>
</dbReference>
<evidence type="ECO:0000256" key="19">
    <source>
        <dbReference type="HAMAP-Rule" id="MF_00719"/>
    </source>
</evidence>
<organism evidence="20 21">
    <name type="scientific">Pseudohalocynthiibacter aestuariivivens</name>
    <dbReference type="NCBI Taxonomy" id="1591409"/>
    <lineage>
        <taxon>Bacteria</taxon>
        <taxon>Pseudomonadati</taxon>
        <taxon>Pseudomonadota</taxon>
        <taxon>Alphaproteobacteria</taxon>
        <taxon>Rhodobacterales</taxon>
        <taxon>Paracoccaceae</taxon>
        <taxon>Pseudohalocynthiibacter</taxon>
    </lineage>
</organism>
<dbReference type="InterPro" id="IPR003805">
    <property type="entry name" value="CobS"/>
</dbReference>
<evidence type="ECO:0000256" key="2">
    <source>
        <dbReference type="ARBA" id="ARBA00004651"/>
    </source>
</evidence>
<evidence type="ECO:0000313" key="20">
    <source>
        <dbReference type="EMBL" id="MFB9232101.1"/>
    </source>
</evidence>
<comment type="catalytic activity">
    <reaction evidence="17 19">
        <text>alpha-ribazole + adenosylcob(III)inamide-GDP = adenosylcob(III)alamin + GMP + H(+)</text>
        <dbReference type="Rhea" id="RHEA:16049"/>
        <dbReference type="ChEBI" id="CHEBI:10329"/>
        <dbReference type="ChEBI" id="CHEBI:15378"/>
        <dbReference type="ChEBI" id="CHEBI:18408"/>
        <dbReference type="ChEBI" id="CHEBI:58115"/>
        <dbReference type="ChEBI" id="CHEBI:60487"/>
        <dbReference type="EC" id="2.7.8.26"/>
    </reaction>
</comment>
<comment type="subcellular location">
    <subcellularLocation>
        <location evidence="2 19">Cell membrane</location>
        <topology evidence="2 19">Multi-pass membrane protein</topology>
    </subcellularLocation>
</comment>
<feature type="transmembrane region" description="Helical" evidence="19">
    <location>
        <begin position="117"/>
        <end position="140"/>
    </location>
</feature>
<dbReference type="Pfam" id="PF02654">
    <property type="entry name" value="CobS"/>
    <property type="match status" value="1"/>
</dbReference>
<feature type="transmembrane region" description="Helical" evidence="19">
    <location>
        <begin position="187"/>
        <end position="203"/>
    </location>
</feature>
<evidence type="ECO:0000256" key="13">
    <source>
        <dbReference type="ARBA" id="ARBA00023136"/>
    </source>
</evidence>
<keyword evidence="10 19" id="KW-0812">Transmembrane</keyword>
<protein>
    <recommendedName>
        <fullName evidence="6 19">Adenosylcobinamide-GDP ribazoletransferase</fullName>
        <ecNumber evidence="5 19">2.7.8.26</ecNumber>
    </recommendedName>
    <alternativeName>
        <fullName evidence="16 19">Cobalamin synthase</fullName>
    </alternativeName>
    <alternativeName>
        <fullName evidence="15 19">Cobalamin-5'-phosphate synthase</fullName>
    </alternativeName>
</protein>
<dbReference type="HAMAP" id="MF_00719">
    <property type="entry name" value="CobS"/>
    <property type="match status" value="1"/>
</dbReference>
<evidence type="ECO:0000256" key="8">
    <source>
        <dbReference type="ARBA" id="ARBA00022573"/>
    </source>
</evidence>
<feature type="transmembrane region" description="Helical" evidence="19">
    <location>
        <begin position="42"/>
        <end position="67"/>
    </location>
</feature>
<evidence type="ECO:0000256" key="9">
    <source>
        <dbReference type="ARBA" id="ARBA00022679"/>
    </source>
</evidence>
<reference evidence="20 21" key="1">
    <citation type="submission" date="2024-09" db="EMBL/GenBank/DDBJ databases">
        <authorList>
            <person name="Sun Q."/>
            <person name="Mori K."/>
        </authorList>
    </citation>
    <scope>NUCLEOTIDE SEQUENCE [LARGE SCALE GENOMIC DNA]</scope>
    <source>
        <strain evidence="20 21">CECT 8726</strain>
    </source>
</reference>
<keyword evidence="8 19" id="KW-0169">Cobalamin biosynthesis</keyword>
<evidence type="ECO:0000256" key="12">
    <source>
        <dbReference type="ARBA" id="ARBA00022989"/>
    </source>
</evidence>
<evidence type="ECO:0000256" key="10">
    <source>
        <dbReference type="ARBA" id="ARBA00022692"/>
    </source>
</evidence>
<evidence type="ECO:0000256" key="5">
    <source>
        <dbReference type="ARBA" id="ARBA00013200"/>
    </source>
</evidence>
<keyword evidence="13 19" id="KW-0472">Membrane</keyword>
<evidence type="ECO:0000256" key="14">
    <source>
        <dbReference type="ARBA" id="ARBA00025228"/>
    </source>
</evidence>
<keyword evidence="7 19" id="KW-1003">Cell membrane</keyword>
<comment type="function">
    <text evidence="14 19">Joins adenosylcobinamide-GDP and alpha-ribazole to generate adenosylcobalamin (Ado-cobalamin). Also synthesizes adenosylcobalamin 5'-phosphate from adenosylcobinamide-GDP and alpha-ribazole 5'-phosphate.</text>
</comment>
<gene>
    <name evidence="19 20" type="primary">cobS</name>
    <name evidence="20" type="ORF">ACFFUT_09940</name>
</gene>
<evidence type="ECO:0000256" key="16">
    <source>
        <dbReference type="ARBA" id="ARBA00032853"/>
    </source>
</evidence>
<proteinExistence type="inferred from homology"/>
<evidence type="ECO:0000256" key="17">
    <source>
        <dbReference type="ARBA" id="ARBA00048623"/>
    </source>
</evidence>